<sequence>MVSRTGSPSPNLPGMPLFRRAKKAGAGVPDWCAWFSPADWHRFEELLNDVFLDGNRSGPPMRFGEHRHLSLAAEGEPGAPLDLAEIAELVRGLPHTNWRSATVSFLNQKQRLAERRRELERAGFAEVRNLLMPRLVTVDTVTERHALAVALTEELAAVVVIQVGGTLSAPVPPEQFDAWQVDGSEVWAAAMANLDAAPVSLRYNDDENPLVNVEADGGWTSTHLLRAADLIDRPAPLGILAMVPFHGHLMLWAVAGPDLHTCVIAYGPLVRQMWEDAPEGFRLSSRLLWIGEDGIESIGVEPAPPGSGRPGVITGSARFLEMLASFRPPDDHPG</sequence>
<dbReference type="EMBL" id="BNEC01000005">
    <property type="protein sequence ID" value="GHI72052.1"/>
    <property type="molecule type" value="Genomic_DNA"/>
</dbReference>
<dbReference type="Proteomes" id="UP000613974">
    <property type="component" value="Unassembled WGS sequence"/>
</dbReference>
<reference evidence="2" key="1">
    <citation type="submission" date="2023-07" db="EMBL/GenBank/DDBJ databases">
        <title>Whole genome shotgun sequence of Streptomyces nojiriensis NBRC 13794.</title>
        <authorList>
            <person name="Komaki H."/>
            <person name="Tamura T."/>
        </authorList>
    </citation>
    <scope>NUCLEOTIDE SEQUENCE [LARGE SCALE GENOMIC DNA]</scope>
    <source>
        <strain evidence="2">NBRC 13794</strain>
    </source>
</reference>
<keyword evidence="2" id="KW-1185">Reference proteome</keyword>
<evidence type="ECO:0000313" key="1">
    <source>
        <dbReference type="EMBL" id="GHI72052.1"/>
    </source>
</evidence>
<comment type="caution">
    <text evidence="1">The sequence shown here is derived from an EMBL/GenBank/DDBJ whole genome shotgun (WGS) entry which is preliminary data.</text>
</comment>
<gene>
    <name evidence="1" type="ORF">Snoj_59700</name>
</gene>
<protein>
    <submittedName>
        <fullName evidence="1">Uncharacterized protein</fullName>
    </submittedName>
</protein>
<evidence type="ECO:0000313" key="2">
    <source>
        <dbReference type="Proteomes" id="UP000613974"/>
    </source>
</evidence>
<proteinExistence type="predicted"/>
<organism evidence="1 2">
    <name type="scientific">Streptomyces nojiriensis</name>
    <dbReference type="NCBI Taxonomy" id="66374"/>
    <lineage>
        <taxon>Bacteria</taxon>
        <taxon>Bacillati</taxon>
        <taxon>Actinomycetota</taxon>
        <taxon>Actinomycetes</taxon>
        <taxon>Kitasatosporales</taxon>
        <taxon>Streptomycetaceae</taxon>
        <taxon>Streptomyces</taxon>
    </lineage>
</organism>
<name>A0ABQ3SVE6_9ACTN</name>
<accession>A0ABQ3SVE6</accession>